<keyword evidence="4" id="KW-1185">Reference proteome</keyword>
<evidence type="ECO:0000259" key="2">
    <source>
        <dbReference type="Pfam" id="PF03372"/>
    </source>
</evidence>
<name>A0ABV9EDM0_9ACTN</name>
<reference evidence="4" key="1">
    <citation type="journal article" date="2019" name="Int. J. Syst. Evol. Microbiol.">
        <title>The Global Catalogue of Microorganisms (GCM) 10K type strain sequencing project: providing services to taxonomists for standard genome sequencing and annotation.</title>
        <authorList>
            <consortium name="The Broad Institute Genomics Platform"/>
            <consortium name="The Broad Institute Genome Sequencing Center for Infectious Disease"/>
            <person name="Wu L."/>
            <person name="Ma J."/>
        </authorList>
    </citation>
    <scope>NUCLEOTIDE SEQUENCE [LARGE SCALE GENOMIC DNA]</scope>
    <source>
        <strain evidence="4">CCUG 49560</strain>
    </source>
</reference>
<dbReference type="EMBL" id="JBHSFN010000006">
    <property type="protein sequence ID" value="MFC4586672.1"/>
    <property type="molecule type" value="Genomic_DNA"/>
</dbReference>
<keyword evidence="3" id="KW-0378">Hydrolase</keyword>
<dbReference type="Gene3D" id="3.60.10.10">
    <property type="entry name" value="Endonuclease/exonuclease/phosphatase"/>
    <property type="match status" value="1"/>
</dbReference>
<dbReference type="Pfam" id="PF03372">
    <property type="entry name" value="Exo_endo_phos"/>
    <property type="match status" value="1"/>
</dbReference>
<accession>A0ABV9EDM0</accession>
<keyword evidence="1" id="KW-1133">Transmembrane helix</keyword>
<dbReference type="RefSeq" id="WP_262850434.1">
    <property type="nucleotide sequence ID" value="NZ_JANZYP010000104.1"/>
</dbReference>
<comment type="caution">
    <text evidence="3">The sequence shown here is derived from an EMBL/GenBank/DDBJ whole genome shotgun (WGS) entry which is preliminary data.</text>
</comment>
<dbReference type="InterPro" id="IPR005135">
    <property type="entry name" value="Endo/exonuclease/phosphatase"/>
</dbReference>
<keyword evidence="1" id="KW-0472">Membrane</keyword>
<dbReference type="InterPro" id="IPR036691">
    <property type="entry name" value="Endo/exonu/phosph_ase_sf"/>
</dbReference>
<dbReference type="SUPFAM" id="SSF56219">
    <property type="entry name" value="DNase I-like"/>
    <property type="match status" value="1"/>
</dbReference>
<protein>
    <submittedName>
        <fullName evidence="3">Endonuclease/exonuclease/phosphatase family protein</fullName>
    </submittedName>
</protein>
<evidence type="ECO:0000256" key="1">
    <source>
        <dbReference type="SAM" id="Phobius"/>
    </source>
</evidence>
<feature type="transmembrane region" description="Helical" evidence="1">
    <location>
        <begin position="25"/>
        <end position="47"/>
    </location>
</feature>
<gene>
    <name evidence="3" type="ORF">ACFO8L_11340</name>
</gene>
<keyword evidence="3" id="KW-0255">Endonuclease</keyword>
<proteinExistence type="predicted"/>
<organism evidence="3 4">
    <name type="scientific">Sphaerisporangium corydalis</name>
    <dbReference type="NCBI Taxonomy" id="1441875"/>
    <lineage>
        <taxon>Bacteria</taxon>
        <taxon>Bacillati</taxon>
        <taxon>Actinomycetota</taxon>
        <taxon>Actinomycetes</taxon>
        <taxon>Streptosporangiales</taxon>
        <taxon>Streptosporangiaceae</taxon>
        <taxon>Sphaerisporangium</taxon>
    </lineage>
</organism>
<dbReference type="Proteomes" id="UP001595891">
    <property type="component" value="Unassembled WGS sequence"/>
</dbReference>
<feature type="domain" description="Endonuclease/exonuclease/phosphatase" evidence="2">
    <location>
        <begin position="97"/>
        <end position="330"/>
    </location>
</feature>
<evidence type="ECO:0000313" key="3">
    <source>
        <dbReference type="EMBL" id="MFC4586672.1"/>
    </source>
</evidence>
<keyword evidence="3" id="KW-0540">Nuclease</keyword>
<evidence type="ECO:0000313" key="4">
    <source>
        <dbReference type="Proteomes" id="UP001595891"/>
    </source>
</evidence>
<sequence>MFVVLHHLLSGRFWLWLLPDLVPPVVYLVIPLVLLVPIVVTVVRPAAARPGGGRFRWGYGATVAAALVLGAGQGGLNLGGPSGDGGPVPPGALRVVSWNTEYWTQGEQPERFYAYLRSLRADVYVLQEYIHWEDGGPRSIDELFSMRREFPGFHIAVQGELVTLSRFPIVAAPKVGPAATLRPASPWRSVYDLAKVLRTDLRVGASVLSVYNVHIPAQYKVGDNPFTSRFYADLRGRDALRRAQYRGLGADVGANGNPLLVAGDFNTTAAMGDLRGLPSRLTDAGRAAASLYPASWPAGGPALWRLDWAFTAGPNVHGYAFLDPQGMSDHRVQELLMSIESPRS</sequence>
<keyword evidence="1" id="KW-0812">Transmembrane</keyword>
<dbReference type="GO" id="GO:0004519">
    <property type="term" value="F:endonuclease activity"/>
    <property type="evidence" value="ECO:0007669"/>
    <property type="project" value="UniProtKB-KW"/>
</dbReference>